<protein>
    <recommendedName>
        <fullName evidence="7">Glycosyltransferase family 28 N-terminal domain-containing protein</fullName>
    </recommendedName>
</protein>
<dbReference type="GO" id="GO:0005975">
    <property type="term" value="P:carbohydrate metabolic process"/>
    <property type="evidence" value="ECO:0007669"/>
    <property type="project" value="InterPro"/>
</dbReference>
<gene>
    <name evidence="5" type="ORF">B0T11DRAFT_346964</name>
</gene>
<organism evidence="5 6">
    <name type="scientific">Plectosphaerella cucumerina</name>
    <dbReference type="NCBI Taxonomy" id="40658"/>
    <lineage>
        <taxon>Eukaryota</taxon>
        <taxon>Fungi</taxon>
        <taxon>Dikarya</taxon>
        <taxon>Ascomycota</taxon>
        <taxon>Pezizomycotina</taxon>
        <taxon>Sordariomycetes</taxon>
        <taxon>Hypocreomycetidae</taxon>
        <taxon>Glomerellales</taxon>
        <taxon>Plectosphaerellaceae</taxon>
        <taxon>Plectosphaerella</taxon>
    </lineage>
</organism>
<dbReference type="EMBL" id="JAGPXD010000001">
    <property type="protein sequence ID" value="KAH7376784.1"/>
    <property type="molecule type" value="Genomic_DNA"/>
</dbReference>
<evidence type="ECO:0000256" key="2">
    <source>
        <dbReference type="SAM" id="MobiDB-lite"/>
    </source>
</evidence>
<dbReference type="PANTHER" id="PTHR48050">
    <property type="entry name" value="STEROL 3-BETA-GLUCOSYLTRANSFERASE"/>
    <property type="match status" value="1"/>
</dbReference>
<evidence type="ECO:0000313" key="6">
    <source>
        <dbReference type="Proteomes" id="UP000813385"/>
    </source>
</evidence>
<name>A0A8K0TU59_9PEZI</name>
<keyword evidence="1" id="KW-0808">Transferase</keyword>
<dbReference type="Pfam" id="PF06722">
    <property type="entry name" value="EryCIII-like_C"/>
    <property type="match status" value="1"/>
</dbReference>
<dbReference type="InterPro" id="IPR004276">
    <property type="entry name" value="GlycoTrans_28_N"/>
</dbReference>
<evidence type="ECO:0000313" key="5">
    <source>
        <dbReference type="EMBL" id="KAH7376784.1"/>
    </source>
</evidence>
<dbReference type="Pfam" id="PF03033">
    <property type="entry name" value="Glyco_transf_28"/>
    <property type="match status" value="1"/>
</dbReference>
<feature type="domain" description="Glycosyltransferase family 28 N-terminal" evidence="3">
    <location>
        <begin position="65"/>
        <end position="212"/>
    </location>
</feature>
<evidence type="ECO:0000259" key="4">
    <source>
        <dbReference type="Pfam" id="PF06722"/>
    </source>
</evidence>
<accession>A0A8K0TU59</accession>
<dbReference type="InterPro" id="IPR010610">
    <property type="entry name" value="EryCIII-like_C"/>
</dbReference>
<keyword evidence="6" id="KW-1185">Reference proteome</keyword>
<dbReference type="InterPro" id="IPR002213">
    <property type="entry name" value="UDP_glucos_trans"/>
</dbReference>
<dbReference type="Proteomes" id="UP000813385">
    <property type="component" value="Unassembled WGS sequence"/>
</dbReference>
<dbReference type="SUPFAM" id="SSF53756">
    <property type="entry name" value="UDP-Glycosyltransferase/glycogen phosphorylase"/>
    <property type="match status" value="1"/>
</dbReference>
<evidence type="ECO:0000259" key="3">
    <source>
        <dbReference type="Pfam" id="PF03033"/>
    </source>
</evidence>
<dbReference type="FunFam" id="3.40.50.2000:FF:000009">
    <property type="entry name" value="Sterol 3-beta-glucosyltransferase UGT80A2"/>
    <property type="match status" value="1"/>
</dbReference>
<dbReference type="CDD" id="cd03784">
    <property type="entry name" value="GT1_Gtf-like"/>
    <property type="match status" value="1"/>
</dbReference>
<evidence type="ECO:0008006" key="7">
    <source>
        <dbReference type="Google" id="ProtNLM"/>
    </source>
</evidence>
<dbReference type="GO" id="GO:0016906">
    <property type="term" value="F:sterol 3-beta-glucosyltransferase activity"/>
    <property type="evidence" value="ECO:0007669"/>
    <property type="project" value="UniProtKB-ARBA"/>
</dbReference>
<feature type="compositionally biased region" description="Low complexity" evidence="2">
    <location>
        <begin position="601"/>
        <end position="611"/>
    </location>
</feature>
<dbReference type="AlphaFoldDB" id="A0A8K0TU59"/>
<comment type="caution">
    <text evidence="5">The sequence shown here is derived from an EMBL/GenBank/DDBJ whole genome shotgun (WGS) entry which is preliminary data.</text>
</comment>
<feature type="region of interest" description="Disordered" evidence="2">
    <location>
        <begin position="594"/>
        <end position="621"/>
    </location>
</feature>
<dbReference type="InterPro" id="IPR050426">
    <property type="entry name" value="Glycosyltransferase_28"/>
</dbReference>
<reference evidence="5" key="1">
    <citation type="journal article" date="2021" name="Nat. Commun.">
        <title>Genetic determinants of endophytism in the Arabidopsis root mycobiome.</title>
        <authorList>
            <person name="Mesny F."/>
            <person name="Miyauchi S."/>
            <person name="Thiergart T."/>
            <person name="Pickel B."/>
            <person name="Atanasova L."/>
            <person name="Karlsson M."/>
            <person name="Huettel B."/>
            <person name="Barry K.W."/>
            <person name="Haridas S."/>
            <person name="Chen C."/>
            <person name="Bauer D."/>
            <person name="Andreopoulos W."/>
            <person name="Pangilinan J."/>
            <person name="LaButti K."/>
            <person name="Riley R."/>
            <person name="Lipzen A."/>
            <person name="Clum A."/>
            <person name="Drula E."/>
            <person name="Henrissat B."/>
            <person name="Kohler A."/>
            <person name="Grigoriev I.V."/>
            <person name="Martin F.M."/>
            <person name="Hacquard S."/>
        </authorList>
    </citation>
    <scope>NUCLEOTIDE SEQUENCE</scope>
    <source>
        <strain evidence="5">MPI-CAGE-AT-0016</strain>
    </source>
</reference>
<proteinExistence type="predicted"/>
<sequence length="825" mass="90001">MSREFTARLVEDHAGFDDLPTYESVSAGKEGCSTTVGDDGRFSIDLDTRFARTLSRLIAETSLNIVIQVVGSRGDVQPFVALGNRLQKYGHRVRLATHNVFEKFVRDTGLEFYPIGGNPSELMSYMVRNPGLIPSMKSLKGGDIQKKRKMVAEMLDGCWQSCIEPDTLTGTPFIAHAIIANPPSFAHVHCAQALGIPVHLMFTMPWSGTSAFPHPLANLKFGKGGILTQETANLVSYSIVEWMTWQGLGDIINTWRRSIDLDEVPMSEGPYLAETQKIPFTYCWSPALVPKPVDWPSYIDVCGFFFREPPNYDPPPELADFLRKGPTPVYIGFGSIVIDDPERMTTMLVDAVRRTGVRAIISKGWSNLGGIDCEDILFLGDCPHEWLFANVSAVVHHGGAGTTACGLLNGRPTTIVPFFGDQPFWGDMVAAAGAGPKPIHQTKLTAENLADAIRFCLTPKAAIAAQKIAAKMSAEDGVETAVRSFHDNLPVESMRCSILGDRPAVWQYKRGMASLNLSAAAAGILLNHLRISRRSMSRHESKSYIIENRRWDPLTAGSSAAMGFYSDLAKSTANIVVKPVKTYRQHSKLKSLVVDDESRMSSDTSSQRSMMPQQDQHRRENGRGCVNVTGAVLNSGALGFADLLKATMKGIYIDIPMAVADGFRYVPRLYGEEVRDRAPITDWKSGMLVGGLNFVTGISEGFAGLVILPYKGGEERGPVGVVIGIGKGCAGFLTKTASAGTGLLAYPGHGVYRSIRASVRIQARQRVEAARVVEGEYLIKSGEVEARQILLQFDDFLSMLGDQGGFGSRVLALSARCSAGMRRYL</sequence>
<dbReference type="Gene3D" id="3.40.50.2000">
    <property type="entry name" value="Glycogen Phosphorylase B"/>
    <property type="match status" value="2"/>
</dbReference>
<evidence type="ECO:0000256" key="1">
    <source>
        <dbReference type="ARBA" id="ARBA00022679"/>
    </source>
</evidence>
<dbReference type="FunFam" id="3.40.50.2000:FF:000100">
    <property type="entry name" value="Glycosyltransferase family 1 protein"/>
    <property type="match status" value="1"/>
</dbReference>
<feature type="domain" description="Erythromycin biosynthesis protein CIII-like C-terminal" evidence="4">
    <location>
        <begin position="383"/>
        <end position="475"/>
    </location>
</feature>
<dbReference type="PANTHER" id="PTHR48050:SF27">
    <property type="entry name" value="GLUCOSYLTRANSFERASE, PUTATIVE (AFU_ORTHOLOGUE AFUA_7G04880)-RELATED"/>
    <property type="match status" value="1"/>
</dbReference>
<dbReference type="OrthoDB" id="5835829at2759"/>